<feature type="compositionally biased region" description="Basic and acidic residues" evidence="1">
    <location>
        <begin position="70"/>
        <end position="88"/>
    </location>
</feature>
<protein>
    <submittedName>
        <fullName evidence="2">Uncharacterized protein</fullName>
    </submittedName>
</protein>
<dbReference type="Proteomes" id="UP000299102">
    <property type="component" value="Unassembled WGS sequence"/>
</dbReference>
<name>A0A4C1VEX4_EUMVA</name>
<evidence type="ECO:0000256" key="1">
    <source>
        <dbReference type="SAM" id="MobiDB-lite"/>
    </source>
</evidence>
<keyword evidence="3" id="KW-1185">Reference proteome</keyword>
<reference evidence="2 3" key="1">
    <citation type="journal article" date="2019" name="Commun. Biol.">
        <title>The bagworm genome reveals a unique fibroin gene that provides high tensile strength.</title>
        <authorList>
            <person name="Kono N."/>
            <person name="Nakamura H."/>
            <person name="Ohtoshi R."/>
            <person name="Tomita M."/>
            <person name="Numata K."/>
            <person name="Arakawa K."/>
        </authorList>
    </citation>
    <scope>NUCLEOTIDE SEQUENCE [LARGE SCALE GENOMIC DNA]</scope>
</reference>
<dbReference type="EMBL" id="BGZK01000329">
    <property type="protein sequence ID" value="GBP37163.1"/>
    <property type="molecule type" value="Genomic_DNA"/>
</dbReference>
<proteinExistence type="predicted"/>
<evidence type="ECO:0000313" key="2">
    <source>
        <dbReference type="EMBL" id="GBP37163.1"/>
    </source>
</evidence>
<comment type="caution">
    <text evidence="2">The sequence shown here is derived from an EMBL/GenBank/DDBJ whole genome shotgun (WGS) entry which is preliminary data.</text>
</comment>
<feature type="region of interest" description="Disordered" evidence="1">
    <location>
        <begin position="54"/>
        <end position="88"/>
    </location>
</feature>
<organism evidence="2 3">
    <name type="scientific">Eumeta variegata</name>
    <name type="common">Bagworm moth</name>
    <name type="synonym">Eumeta japonica</name>
    <dbReference type="NCBI Taxonomy" id="151549"/>
    <lineage>
        <taxon>Eukaryota</taxon>
        <taxon>Metazoa</taxon>
        <taxon>Ecdysozoa</taxon>
        <taxon>Arthropoda</taxon>
        <taxon>Hexapoda</taxon>
        <taxon>Insecta</taxon>
        <taxon>Pterygota</taxon>
        <taxon>Neoptera</taxon>
        <taxon>Endopterygota</taxon>
        <taxon>Lepidoptera</taxon>
        <taxon>Glossata</taxon>
        <taxon>Ditrysia</taxon>
        <taxon>Tineoidea</taxon>
        <taxon>Psychidae</taxon>
        <taxon>Oiketicinae</taxon>
        <taxon>Eumeta</taxon>
    </lineage>
</organism>
<sequence>MGAKPSWDGEQNRYLRSYSKSRTRLRLKREWDQHQNQERWIGTGSGTEIRIQNGTEITKEEPESIEIETEDRNKLASRAEPESKPATE</sequence>
<gene>
    <name evidence="2" type="ORF">EVAR_24295_1</name>
</gene>
<dbReference type="AlphaFoldDB" id="A0A4C1VEX4"/>
<evidence type="ECO:0000313" key="3">
    <source>
        <dbReference type="Proteomes" id="UP000299102"/>
    </source>
</evidence>
<accession>A0A4C1VEX4</accession>